<dbReference type="Proteomes" id="UP000465361">
    <property type="component" value="Unassembled WGS sequence"/>
</dbReference>
<dbReference type="CDD" id="cd00093">
    <property type="entry name" value="HTH_XRE"/>
    <property type="match status" value="1"/>
</dbReference>
<dbReference type="InterPro" id="IPR010982">
    <property type="entry name" value="Lambda_DNA-bd_dom_sf"/>
</dbReference>
<dbReference type="EMBL" id="BLKW01000002">
    <property type="protein sequence ID" value="GFG72725.1"/>
    <property type="molecule type" value="Genomic_DNA"/>
</dbReference>
<dbReference type="SUPFAM" id="SSF47413">
    <property type="entry name" value="lambda repressor-like DNA-binding domains"/>
    <property type="match status" value="1"/>
</dbReference>
<dbReference type="InterPro" id="IPR001387">
    <property type="entry name" value="Cro/C1-type_HTH"/>
</dbReference>
<proteinExistence type="predicted"/>
<sequence length="93" mass="10281">MTSFSYVTKSPRRSSPSSVAINGFALRVIRERTGIKVADLAAALSVDRSYITKIEIGSSRRVGVDFYRRLLEHLAISDHRALLANPAFTEEVA</sequence>
<feature type="domain" description="HTH cro/C1-type" evidence="1">
    <location>
        <begin position="26"/>
        <end position="82"/>
    </location>
</feature>
<evidence type="ECO:0000259" key="1">
    <source>
        <dbReference type="PROSITE" id="PS50943"/>
    </source>
</evidence>
<dbReference type="PROSITE" id="PS50943">
    <property type="entry name" value="HTH_CROC1"/>
    <property type="match status" value="1"/>
</dbReference>
<evidence type="ECO:0000313" key="2">
    <source>
        <dbReference type="EMBL" id="GFG72725.1"/>
    </source>
</evidence>
<dbReference type="Pfam" id="PF13560">
    <property type="entry name" value="HTH_31"/>
    <property type="match status" value="1"/>
</dbReference>
<protein>
    <recommendedName>
        <fullName evidence="1">HTH cro/C1-type domain-containing protein</fullName>
    </recommendedName>
</protein>
<gene>
    <name evidence="2" type="ORF">MBOT_00900</name>
</gene>
<keyword evidence="3" id="KW-1185">Reference proteome</keyword>
<evidence type="ECO:0000313" key="3">
    <source>
        <dbReference type="Proteomes" id="UP000465361"/>
    </source>
</evidence>
<dbReference type="SMART" id="SM00530">
    <property type="entry name" value="HTH_XRE"/>
    <property type="match status" value="1"/>
</dbReference>
<dbReference type="Gene3D" id="1.10.260.40">
    <property type="entry name" value="lambda repressor-like DNA-binding domains"/>
    <property type="match status" value="1"/>
</dbReference>
<dbReference type="AlphaFoldDB" id="A0A7I9XRU0"/>
<reference evidence="2 3" key="1">
    <citation type="journal article" date="2019" name="Emerg. Microbes Infect.">
        <title>Comprehensive subspecies identification of 175 nontuberculous mycobacteria species based on 7547 genomic profiles.</title>
        <authorList>
            <person name="Matsumoto Y."/>
            <person name="Kinjo T."/>
            <person name="Motooka D."/>
            <person name="Nabeya D."/>
            <person name="Jung N."/>
            <person name="Uechi K."/>
            <person name="Horii T."/>
            <person name="Iida T."/>
            <person name="Fujita J."/>
            <person name="Nakamura S."/>
        </authorList>
    </citation>
    <scope>NUCLEOTIDE SEQUENCE [LARGE SCALE GENOMIC DNA]</scope>
    <source>
        <strain evidence="2 3">JCM 17322</strain>
    </source>
</reference>
<dbReference type="GO" id="GO:0003677">
    <property type="term" value="F:DNA binding"/>
    <property type="evidence" value="ECO:0007669"/>
    <property type="project" value="InterPro"/>
</dbReference>
<comment type="caution">
    <text evidence="2">The sequence shown here is derived from an EMBL/GenBank/DDBJ whole genome shotgun (WGS) entry which is preliminary data.</text>
</comment>
<name>A0A7I9XRU0_9MYCO</name>
<accession>A0A7I9XRU0</accession>
<organism evidence="2 3">
    <name type="scientific">Mycobacterium botniense</name>
    <dbReference type="NCBI Taxonomy" id="84962"/>
    <lineage>
        <taxon>Bacteria</taxon>
        <taxon>Bacillati</taxon>
        <taxon>Actinomycetota</taxon>
        <taxon>Actinomycetes</taxon>
        <taxon>Mycobacteriales</taxon>
        <taxon>Mycobacteriaceae</taxon>
        <taxon>Mycobacterium</taxon>
    </lineage>
</organism>